<accession>F0X9R7</accession>
<dbReference type="AlphaFoldDB" id="F0X9R7"/>
<comment type="similarity">
    <text evidence="1">Belongs to the HIBADH-related family. NP60 subfamily.</text>
</comment>
<dbReference type="InterPro" id="IPR036291">
    <property type="entry name" value="NAD(P)-bd_dom_sf"/>
</dbReference>
<evidence type="ECO:0000256" key="2">
    <source>
        <dbReference type="ARBA" id="ARBA00023002"/>
    </source>
</evidence>
<dbReference type="InterPro" id="IPR008927">
    <property type="entry name" value="6-PGluconate_DH-like_C_sf"/>
</dbReference>
<dbReference type="eggNOG" id="KOG0409">
    <property type="taxonomic scope" value="Eukaryota"/>
</dbReference>
<dbReference type="GO" id="GO:0051287">
    <property type="term" value="F:NAD binding"/>
    <property type="evidence" value="ECO:0007669"/>
    <property type="project" value="InterPro"/>
</dbReference>
<dbReference type="Proteomes" id="UP000007796">
    <property type="component" value="Unassembled WGS sequence"/>
</dbReference>
<dbReference type="InterPro" id="IPR051265">
    <property type="entry name" value="HIBADH-related_NP60_sf"/>
</dbReference>
<dbReference type="InParanoid" id="F0X9R7"/>
<feature type="domain" description="3-hydroxyisobutyrate dehydrogenase-like NAD-binding" evidence="6">
    <location>
        <begin position="179"/>
        <end position="295"/>
    </location>
</feature>
<dbReference type="PANTHER" id="PTHR43580">
    <property type="entry name" value="OXIDOREDUCTASE GLYR1-RELATED"/>
    <property type="match status" value="1"/>
</dbReference>
<name>F0X9R7_GROCL</name>
<dbReference type="OrthoDB" id="435038at2759"/>
<dbReference type="InterPro" id="IPR013328">
    <property type="entry name" value="6PGD_dom2"/>
</dbReference>
<evidence type="ECO:0000256" key="4">
    <source>
        <dbReference type="PIRSR" id="PIRSR000103-1"/>
    </source>
</evidence>
<dbReference type="EMBL" id="GL629735">
    <property type="protein sequence ID" value="EFX05742.1"/>
    <property type="molecule type" value="Genomic_DNA"/>
</dbReference>
<dbReference type="PIRSF" id="PIRSF000103">
    <property type="entry name" value="HIBADH"/>
    <property type="match status" value="1"/>
</dbReference>
<dbReference type="RefSeq" id="XP_014175224.1">
    <property type="nucleotide sequence ID" value="XM_014319749.1"/>
</dbReference>
<dbReference type="Gene3D" id="3.40.50.720">
    <property type="entry name" value="NAD(P)-binding Rossmann-like Domain"/>
    <property type="match status" value="1"/>
</dbReference>
<dbReference type="Gene3D" id="1.10.1040.10">
    <property type="entry name" value="N-(1-d-carboxylethyl)-l-norvaline Dehydrogenase, domain 2"/>
    <property type="match status" value="1"/>
</dbReference>
<dbReference type="SUPFAM" id="SSF48179">
    <property type="entry name" value="6-phosphogluconate dehydrogenase C-terminal domain-like"/>
    <property type="match status" value="1"/>
</dbReference>
<dbReference type="Pfam" id="PF03446">
    <property type="entry name" value="NAD_binding_2"/>
    <property type="match status" value="1"/>
</dbReference>
<evidence type="ECO:0000313" key="7">
    <source>
        <dbReference type="EMBL" id="EFX05742.1"/>
    </source>
</evidence>
<gene>
    <name evidence="7" type="ORF">CMQ_3811</name>
</gene>
<evidence type="ECO:0000259" key="5">
    <source>
        <dbReference type="Pfam" id="PF03446"/>
    </source>
</evidence>
<dbReference type="InterPro" id="IPR006115">
    <property type="entry name" value="6PGDH_NADP-bd"/>
</dbReference>
<proteinExistence type="inferred from homology"/>
<sequence length="315" mass="33021">MASTDAFGWYGLGSMGIGMALNLQKHLASKGMSPLHYSNRTLSRGEALKEAGAIPEATFEDVVAKSTIIFTMISNDQVLDDLVSQALASSASLAGKIWVDTSTVHPDTSTKCAKRLGEKGATFVASPVFGASPVAASGQLIFSMAGPAAVIEKLTPFVVGVMGRQIINMGEDVSKSSLLKISGNIFVIGLQELVAEAHVFAEKTGLGTAQMEQFIGSMFGPVLESYSKRMTTGAYAPPLDVKPGFGVDLASKDARHAVSIAKDNGTTLPTISTALARMTAAREYAGESLDSSSLYGTARLEAGLPFWSENSRQGN</sequence>
<dbReference type="STRING" id="655863.F0X9R7"/>
<evidence type="ECO:0000313" key="8">
    <source>
        <dbReference type="Proteomes" id="UP000007796"/>
    </source>
</evidence>
<feature type="active site" evidence="4">
    <location>
        <position position="180"/>
    </location>
</feature>
<protein>
    <submittedName>
        <fullName evidence="7">6-phosphogluconate dehydrogenase family protein</fullName>
    </submittedName>
</protein>
<organism evidence="8">
    <name type="scientific">Grosmannia clavigera (strain kw1407 / UAMH 11150)</name>
    <name type="common">Blue stain fungus</name>
    <name type="synonym">Graphiocladiella clavigera</name>
    <dbReference type="NCBI Taxonomy" id="655863"/>
    <lineage>
        <taxon>Eukaryota</taxon>
        <taxon>Fungi</taxon>
        <taxon>Dikarya</taxon>
        <taxon>Ascomycota</taxon>
        <taxon>Pezizomycotina</taxon>
        <taxon>Sordariomycetes</taxon>
        <taxon>Sordariomycetidae</taxon>
        <taxon>Ophiostomatales</taxon>
        <taxon>Ophiostomataceae</taxon>
        <taxon>Leptographium</taxon>
    </lineage>
</organism>
<dbReference type="GeneID" id="25976953"/>
<dbReference type="PANTHER" id="PTHR43580:SF8">
    <property type="entry name" value="6-PHOSPHOGLUCONATE DEHYDROGENASE NADP-BINDING DOMAIN-CONTAINING PROTEIN-RELATED"/>
    <property type="match status" value="1"/>
</dbReference>
<dbReference type="GO" id="GO:0016491">
    <property type="term" value="F:oxidoreductase activity"/>
    <property type="evidence" value="ECO:0007669"/>
    <property type="project" value="UniProtKB-KW"/>
</dbReference>
<dbReference type="HOGENOM" id="CLU_035117_5_0_1"/>
<keyword evidence="3" id="KW-0520">NAD</keyword>
<evidence type="ECO:0000259" key="6">
    <source>
        <dbReference type="Pfam" id="PF14833"/>
    </source>
</evidence>
<evidence type="ECO:0000256" key="1">
    <source>
        <dbReference type="ARBA" id="ARBA00007598"/>
    </source>
</evidence>
<reference evidence="7 8" key="1">
    <citation type="journal article" date="2011" name="Proc. Natl. Acad. Sci. U.S.A.">
        <title>Genome and transcriptome analyses of the mountain pine beetle-fungal symbiont Grosmannia clavigera, a lodgepole pine pathogen.</title>
        <authorList>
            <person name="DiGuistini S."/>
            <person name="Wang Y."/>
            <person name="Liao N.Y."/>
            <person name="Taylor G."/>
            <person name="Tanguay P."/>
            <person name="Feau N."/>
            <person name="Henrissat B."/>
            <person name="Chan S.K."/>
            <person name="Hesse-Orce U."/>
            <person name="Alamouti S.M."/>
            <person name="Tsui C.K.M."/>
            <person name="Docking R.T."/>
            <person name="Levasseur A."/>
            <person name="Haridas S."/>
            <person name="Robertson G."/>
            <person name="Birol I."/>
            <person name="Holt R.A."/>
            <person name="Marra M.A."/>
            <person name="Hamelin R.C."/>
            <person name="Hirst M."/>
            <person name="Jones S.J.M."/>
            <person name="Bohlmann J."/>
            <person name="Breuil C."/>
        </authorList>
    </citation>
    <scope>NUCLEOTIDE SEQUENCE [LARGE SCALE GENOMIC DNA]</scope>
    <source>
        <strain evidence="8">kw1407 / UAMH 11150</strain>
    </source>
</reference>
<feature type="domain" description="6-phosphogluconate dehydrogenase NADP-binding" evidence="5">
    <location>
        <begin position="7"/>
        <end position="170"/>
    </location>
</feature>
<dbReference type="InterPro" id="IPR015815">
    <property type="entry name" value="HIBADH-related"/>
</dbReference>
<dbReference type="SUPFAM" id="SSF51735">
    <property type="entry name" value="NAD(P)-binding Rossmann-fold domains"/>
    <property type="match status" value="1"/>
</dbReference>
<keyword evidence="2" id="KW-0560">Oxidoreductase</keyword>
<dbReference type="InterPro" id="IPR029154">
    <property type="entry name" value="HIBADH-like_NADP-bd"/>
</dbReference>
<keyword evidence="8" id="KW-1185">Reference proteome</keyword>
<dbReference type="Pfam" id="PF14833">
    <property type="entry name" value="NAD_binding_11"/>
    <property type="match status" value="1"/>
</dbReference>
<evidence type="ECO:0000256" key="3">
    <source>
        <dbReference type="ARBA" id="ARBA00023027"/>
    </source>
</evidence>
<dbReference type="GO" id="GO:0050661">
    <property type="term" value="F:NADP binding"/>
    <property type="evidence" value="ECO:0007669"/>
    <property type="project" value="InterPro"/>
</dbReference>